<dbReference type="PANTHER" id="PTHR43649:SF17">
    <property type="entry name" value="ABC TRANSPORTER SOLUTE BINDING PROTEIN-SUGAR TRANSPORT"/>
    <property type="match status" value="1"/>
</dbReference>
<accession>A0A9D0Z509</accession>
<name>A0A9D0Z509_9FIRM</name>
<dbReference type="EMBL" id="DVFN01000043">
    <property type="protein sequence ID" value="HIQ69252.1"/>
    <property type="molecule type" value="Genomic_DNA"/>
</dbReference>
<feature type="signal peptide" evidence="1">
    <location>
        <begin position="1"/>
        <end position="19"/>
    </location>
</feature>
<gene>
    <name evidence="3" type="ORF">IAA67_02830</name>
</gene>
<dbReference type="PANTHER" id="PTHR43649">
    <property type="entry name" value="ARABINOSE-BINDING PROTEIN-RELATED"/>
    <property type="match status" value="1"/>
</dbReference>
<organism evidence="3 4">
    <name type="scientific">Candidatus Avoscillospira stercorigallinarum</name>
    <dbReference type="NCBI Taxonomy" id="2840708"/>
    <lineage>
        <taxon>Bacteria</taxon>
        <taxon>Bacillati</taxon>
        <taxon>Bacillota</taxon>
        <taxon>Clostridia</taxon>
        <taxon>Eubacteriales</taxon>
        <taxon>Oscillospiraceae</taxon>
        <taxon>Oscillospiraceae incertae sedis</taxon>
        <taxon>Candidatus Avoscillospira</taxon>
    </lineage>
</organism>
<sequence>MKKILAILLAAVLAAGLFAGCSGDSASSGSEYDQVVYAYATFNNIPTEEALDEVEEAINVITREKIGAEITLKPIAIADYSQSVSLSLQGGEKIDIMESIGDFNNYLSTSMALDITELIDTYAPETKELVGEDWLAACEYQGALYGIPDYKPLALTPMIIYRQDVADELGLDMSSVTCIEDLSDIFAQIKEAKPDMTPLAIVETGNVGVFNLPYGVDYLSDDYNQPVGVLIGDDMTVQDFYSTDLFLEKANLVRDWYNNGYVMKDAATTTSTSTELMASGNYFGWIAAYSYPEADTAASFVSQCGGYPLAAKTLDAAYLTTGGVNSISWMLAANTQVPEAAMKFLNLTYTDSEIANLIIWGLEGRDYVLDENGNAAYPEGQDATTVPYTAQISCGVVGNQFIQYLPVGSSYESLEWELEQNRTADTSPAMGFSFDSANYTTQYTAVRNVLTQYLPGIFCGSVDPATEVPKMIEALNDAGYQDILTAKQEQLDAWMAQ</sequence>
<proteinExistence type="predicted"/>
<evidence type="ECO:0000313" key="4">
    <source>
        <dbReference type="Proteomes" id="UP000886874"/>
    </source>
</evidence>
<comment type="caution">
    <text evidence="3">The sequence shown here is derived from an EMBL/GenBank/DDBJ whole genome shotgun (WGS) entry which is preliminary data.</text>
</comment>
<feature type="domain" description="DUF3502" evidence="2">
    <location>
        <begin position="428"/>
        <end position="495"/>
    </location>
</feature>
<reference evidence="3" key="1">
    <citation type="submission" date="2020-10" db="EMBL/GenBank/DDBJ databases">
        <authorList>
            <person name="Gilroy R."/>
        </authorList>
    </citation>
    <scope>NUCLEOTIDE SEQUENCE</scope>
    <source>
        <strain evidence="3">ChiSjej2B20-13462</strain>
    </source>
</reference>
<protein>
    <submittedName>
        <fullName evidence="3">ABC transporter substrate-binding protein</fullName>
    </submittedName>
</protein>
<dbReference type="PROSITE" id="PS51257">
    <property type="entry name" value="PROKAR_LIPOPROTEIN"/>
    <property type="match status" value="1"/>
</dbReference>
<dbReference type="InterPro" id="IPR022627">
    <property type="entry name" value="DUF3502"/>
</dbReference>
<dbReference type="AlphaFoldDB" id="A0A9D0Z509"/>
<dbReference type="SUPFAM" id="SSF53850">
    <property type="entry name" value="Periplasmic binding protein-like II"/>
    <property type="match status" value="1"/>
</dbReference>
<evidence type="ECO:0000313" key="3">
    <source>
        <dbReference type="EMBL" id="HIQ69252.1"/>
    </source>
</evidence>
<evidence type="ECO:0000256" key="1">
    <source>
        <dbReference type="SAM" id="SignalP"/>
    </source>
</evidence>
<evidence type="ECO:0000259" key="2">
    <source>
        <dbReference type="Pfam" id="PF12010"/>
    </source>
</evidence>
<dbReference type="Gene3D" id="3.40.190.10">
    <property type="entry name" value="Periplasmic binding protein-like II"/>
    <property type="match status" value="2"/>
</dbReference>
<reference evidence="3" key="2">
    <citation type="journal article" date="2021" name="PeerJ">
        <title>Extensive microbial diversity within the chicken gut microbiome revealed by metagenomics and culture.</title>
        <authorList>
            <person name="Gilroy R."/>
            <person name="Ravi A."/>
            <person name="Getino M."/>
            <person name="Pursley I."/>
            <person name="Horton D.L."/>
            <person name="Alikhan N.F."/>
            <person name="Baker D."/>
            <person name="Gharbi K."/>
            <person name="Hall N."/>
            <person name="Watson M."/>
            <person name="Adriaenssens E.M."/>
            <person name="Foster-Nyarko E."/>
            <person name="Jarju S."/>
            <person name="Secka A."/>
            <person name="Antonio M."/>
            <person name="Oren A."/>
            <person name="Chaudhuri R.R."/>
            <person name="La Ragione R."/>
            <person name="Hildebrand F."/>
            <person name="Pallen M.J."/>
        </authorList>
    </citation>
    <scope>NUCLEOTIDE SEQUENCE</scope>
    <source>
        <strain evidence="3">ChiSjej2B20-13462</strain>
    </source>
</reference>
<keyword evidence="1" id="KW-0732">Signal</keyword>
<dbReference type="InterPro" id="IPR050490">
    <property type="entry name" value="Bact_solute-bd_prot1"/>
</dbReference>
<dbReference type="Proteomes" id="UP000886874">
    <property type="component" value="Unassembled WGS sequence"/>
</dbReference>
<feature type="chain" id="PRO_5038626111" evidence="1">
    <location>
        <begin position="20"/>
        <end position="497"/>
    </location>
</feature>
<dbReference type="Pfam" id="PF12010">
    <property type="entry name" value="DUF3502"/>
    <property type="match status" value="1"/>
</dbReference>